<evidence type="ECO:0000313" key="10">
    <source>
        <dbReference type="EMBL" id="VAW08261.1"/>
    </source>
</evidence>
<dbReference type="InterPro" id="IPR003445">
    <property type="entry name" value="Cat_transpt"/>
</dbReference>
<evidence type="ECO:0000256" key="5">
    <source>
        <dbReference type="ARBA" id="ARBA00022692"/>
    </source>
</evidence>
<keyword evidence="5 9" id="KW-0812">Transmembrane</keyword>
<gene>
    <name evidence="10" type="ORF">MNBD_ACTINO01-1527</name>
</gene>
<evidence type="ECO:0000256" key="2">
    <source>
        <dbReference type="ARBA" id="ARBA00009137"/>
    </source>
</evidence>
<keyword evidence="4" id="KW-1003">Cell membrane</keyword>
<proteinExistence type="inferred from homology"/>
<feature type="transmembrane region" description="Helical" evidence="9">
    <location>
        <begin position="12"/>
        <end position="37"/>
    </location>
</feature>
<feature type="transmembrane region" description="Helical" evidence="9">
    <location>
        <begin position="146"/>
        <end position="166"/>
    </location>
</feature>
<comment type="subcellular location">
    <subcellularLocation>
        <location evidence="1">Cell membrane</location>
        <topology evidence="1">Multi-pass membrane protein</topology>
    </subcellularLocation>
</comment>
<feature type="transmembrane region" description="Helical" evidence="9">
    <location>
        <begin position="253"/>
        <end position="277"/>
    </location>
</feature>
<evidence type="ECO:0000256" key="1">
    <source>
        <dbReference type="ARBA" id="ARBA00004651"/>
    </source>
</evidence>
<feature type="transmembrane region" description="Helical" evidence="9">
    <location>
        <begin position="85"/>
        <end position="103"/>
    </location>
</feature>
<keyword evidence="7" id="KW-0406">Ion transport</keyword>
<dbReference type="AlphaFoldDB" id="A0A3B0SPN4"/>
<dbReference type="GO" id="GO:0030001">
    <property type="term" value="P:metal ion transport"/>
    <property type="evidence" value="ECO:0007669"/>
    <property type="project" value="UniProtKB-ARBA"/>
</dbReference>
<protein>
    <submittedName>
        <fullName evidence="10">Trk potassium uptake system protein TrkH</fullName>
    </submittedName>
</protein>
<evidence type="ECO:0000256" key="7">
    <source>
        <dbReference type="ARBA" id="ARBA00023065"/>
    </source>
</evidence>
<evidence type="ECO:0000256" key="9">
    <source>
        <dbReference type="SAM" id="Phobius"/>
    </source>
</evidence>
<name>A0A3B0SPN4_9ZZZZ</name>
<evidence type="ECO:0000256" key="6">
    <source>
        <dbReference type="ARBA" id="ARBA00022989"/>
    </source>
</evidence>
<feature type="transmembrane region" description="Helical" evidence="9">
    <location>
        <begin position="43"/>
        <end position="64"/>
    </location>
</feature>
<keyword evidence="6 9" id="KW-1133">Transmembrane helix</keyword>
<evidence type="ECO:0000256" key="4">
    <source>
        <dbReference type="ARBA" id="ARBA00022475"/>
    </source>
</evidence>
<keyword evidence="3" id="KW-0813">Transport</keyword>
<evidence type="ECO:0000256" key="3">
    <source>
        <dbReference type="ARBA" id="ARBA00022448"/>
    </source>
</evidence>
<dbReference type="GO" id="GO:0008324">
    <property type="term" value="F:monoatomic cation transmembrane transporter activity"/>
    <property type="evidence" value="ECO:0007669"/>
    <property type="project" value="InterPro"/>
</dbReference>
<accession>A0A3B0SPN4</accession>
<keyword evidence="8 9" id="KW-0472">Membrane</keyword>
<feature type="non-terminal residue" evidence="10">
    <location>
        <position position="300"/>
    </location>
</feature>
<organism evidence="10">
    <name type="scientific">hydrothermal vent metagenome</name>
    <dbReference type="NCBI Taxonomy" id="652676"/>
    <lineage>
        <taxon>unclassified sequences</taxon>
        <taxon>metagenomes</taxon>
        <taxon>ecological metagenomes</taxon>
    </lineage>
</organism>
<dbReference type="GO" id="GO:0005886">
    <property type="term" value="C:plasma membrane"/>
    <property type="evidence" value="ECO:0007669"/>
    <property type="project" value="UniProtKB-SubCell"/>
</dbReference>
<feature type="transmembrane region" description="Helical" evidence="9">
    <location>
        <begin position="192"/>
        <end position="216"/>
    </location>
</feature>
<feature type="transmembrane region" description="Helical" evidence="9">
    <location>
        <begin position="223"/>
        <end position="241"/>
    </location>
</feature>
<evidence type="ECO:0000256" key="8">
    <source>
        <dbReference type="ARBA" id="ARBA00023136"/>
    </source>
</evidence>
<sequence>MLIRPAADDLRTVGAALGRIFLVVTAASGIPIVWALLTREWNPLGSFILMAGFFALLGVTLIRVSLPPTSKIKSDQRHLDWSHGMVVVALTWLIVPAVGSIPFTLSGHYGSPLDAYFDAMSGLTTTGLALVQDLDHLASSLNFWRHLLHFLGGQGIIIAALVLFAGRGMTTLFQGEGRDDRVLPSVQSTARVIWAVSVLHLVVGVVALGLVARFVLGFAWERSLFHGLMIFFAAFDTGGFSPQSTSLGYYHSAIFEGVTAVLMVAGALSFGFHFRLWSRSDKRLQRRKVAYDIDERDRPS</sequence>
<comment type="similarity">
    <text evidence="2">Belongs to the TrkH potassium transport family.</text>
</comment>
<dbReference type="PANTHER" id="PTHR32024">
    <property type="entry name" value="TRK SYSTEM POTASSIUM UPTAKE PROTEIN TRKG-RELATED"/>
    <property type="match status" value="1"/>
</dbReference>
<dbReference type="Pfam" id="PF02386">
    <property type="entry name" value="TrkH"/>
    <property type="match status" value="1"/>
</dbReference>
<dbReference type="EMBL" id="UOEI01000591">
    <property type="protein sequence ID" value="VAW08261.1"/>
    <property type="molecule type" value="Genomic_DNA"/>
</dbReference>
<reference evidence="10" key="1">
    <citation type="submission" date="2018-06" db="EMBL/GenBank/DDBJ databases">
        <authorList>
            <person name="Zhirakovskaya E."/>
        </authorList>
    </citation>
    <scope>NUCLEOTIDE SEQUENCE</scope>
</reference>
<dbReference type="PANTHER" id="PTHR32024:SF2">
    <property type="entry name" value="TRK SYSTEM POTASSIUM UPTAKE PROTEIN TRKG-RELATED"/>
    <property type="match status" value="1"/>
</dbReference>